<gene>
    <name evidence="3" type="ORF">CEURO_LOCUS5041</name>
</gene>
<dbReference type="Pfam" id="PF03108">
    <property type="entry name" value="DBD_Tnp_Mut"/>
    <property type="match status" value="1"/>
</dbReference>
<proteinExistence type="predicted"/>
<evidence type="ECO:0000259" key="2">
    <source>
        <dbReference type="Pfam" id="PF03108"/>
    </source>
</evidence>
<accession>A0A9P1E2U8</accession>
<sequence length="333" mass="38248">MDCIVPVMLKLGGSWTNDYSFNSNLIFAIQVLYSSTYKDFIEQLSSMLSDYYNATNHFKLSYMVDGCPPPVHINDEDTFRFFLNLKVLHTDLSKYPLCLEFSTDISKPCTVPTMENTIPEISPSSSQVSSTEHDNISGLNSESNSYTLVRHESNVSPRSQSPNRINDDLCHSPWSDVSPCQSPPTHLIPIESSSFHHNVEVITHYHLTQITKHAIYNSKYDLNHHLRLYAIDNGFQYQTRTSKKIVLHVVCCDEKCKWAVRGVKLRGVQMFQIRRYVPILSVFYHSECLIICHIFDISANAAHMVCRFDSTHTCSMDFRQGKHRQATYRTMLS</sequence>
<evidence type="ECO:0000313" key="4">
    <source>
        <dbReference type="Proteomes" id="UP001152484"/>
    </source>
</evidence>
<feature type="domain" description="Transposase MuDR plant" evidence="2">
    <location>
        <begin position="223"/>
        <end position="273"/>
    </location>
</feature>
<dbReference type="InterPro" id="IPR004332">
    <property type="entry name" value="Transposase_MuDR"/>
</dbReference>
<keyword evidence="4" id="KW-1185">Reference proteome</keyword>
<evidence type="ECO:0000256" key="1">
    <source>
        <dbReference type="SAM" id="MobiDB-lite"/>
    </source>
</evidence>
<comment type="caution">
    <text evidence="3">The sequence shown here is derived from an EMBL/GenBank/DDBJ whole genome shotgun (WGS) entry which is preliminary data.</text>
</comment>
<feature type="region of interest" description="Disordered" evidence="1">
    <location>
        <begin position="117"/>
        <end position="141"/>
    </location>
</feature>
<dbReference type="EMBL" id="CAMAPE010000009">
    <property type="protein sequence ID" value="CAH9074168.1"/>
    <property type="molecule type" value="Genomic_DNA"/>
</dbReference>
<organism evidence="3 4">
    <name type="scientific">Cuscuta europaea</name>
    <name type="common">European dodder</name>
    <dbReference type="NCBI Taxonomy" id="41803"/>
    <lineage>
        <taxon>Eukaryota</taxon>
        <taxon>Viridiplantae</taxon>
        <taxon>Streptophyta</taxon>
        <taxon>Embryophyta</taxon>
        <taxon>Tracheophyta</taxon>
        <taxon>Spermatophyta</taxon>
        <taxon>Magnoliopsida</taxon>
        <taxon>eudicotyledons</taxon>
        <taxon>Gunneridae</taxon>
        <taxon>Pentapetalae</taxon>
        <taxon>asterids</taxon>
        <taxon>lamiids</taxon>
        <taxon>Solanales</taxon>
        <taxon>Convolvulaceae</taxon>
        <taxon>Cuscuteae</taxon>
        <taxon>Cuscuta</taxon>
        <taxon>Cuscuta subgen. Cuscuta</taxon>
    </lineage>
</organism>
<dbReference type="AlphaFoldDB" id="A0A9P1E2U8"/>
<dbReference type="OrthoDB" id="1328633at2759"/>
<name>A0A9P1E2U8_CUSEU</name>
<protein>
    <recommendedName>
        <fullName evidence="2">Transposase MuDR plant domain-containing protein</fullName>
    </recommendedName>
</protein>
<evidence type="ECO:0000313" key="3">
    <source>
        <dbReference type="EMBL" id="CAH9074168.1"/>
    </source>
</evidence>
<dbReference type="Proteomes" id="UP001152484">
    <property type="component" value="Unassembled WGS sequence"/>
</dbReference>
<reference evidence="3" key="1">
    <citation type="submission" date="2022-07" db="EMBL/GenBank/DDBJ databases">
        <authorList>
            <person name="Macas J."/>
            <person name="Novak P."/>
            <person name="Neumann P."/>
        </authorList>
    </citation>
    <scope>NUCLEOTIDE SEQUENCE</scope>
</reference>